<reference evidence="5 6" key="1">
    <citation type="submission" date="2024-05" db="EMBL/GenBank/DDBJ databases">
        <title>Culex pipiens pipiens assembly and annotation.</title>
        <authorList>
            <person name="Alout H."/>
            <person name="Durand T."/>
        </authorList>
    </citation>
    <scope>NUCLEOTIDE SEQUENCE [LARGE SCALE GENOMIC DNA]</scope>
    <source>
        <strain evidence="5">HA-2024</strain>
        <tissue evidence="5">Whole body</tissue>
    </source>
</reference>
<dbReference type="GO" id="GO:0005576">
    <property type="term" value="C:extracellular region"/>
    <property type="evidence" value="ECO:0007669"/>
    <property type="project" value="UniProtKB-SubCell"/>
</dbReference>
<dbReference type="AlphaFoldDB" id="A0ABD1DCY5"/>
<sequence>MVSAKLTPEEEKCMKEVGITGEDVEMYEYSPMDPETREEKCYWGCIFQASGVIDEEGKRFSRRGYLNAVLPKARNNERLQKSILEQADKCEGLAHEDRCELGWMAADEARCMREEGASDADAQVLRESRPPVTRTQKCFFDCMYRASQFSDGKRFTKDGFIAYVMRVVGHDGLKFQVLSAMADKCVHLESDDRCQLAADIEKCLFGQHRKD</sequence>
<dbReference type="InterPro" id="IPR006170">
    <property type="entry name" value="PBP/GOBP"/>
</dbReference>
<dbReference type="Gene3D" id="1.10.238.20">
    <property type="entry name" value="Pheromone/general odorant binding protein domain"/>
    <property type="match status" value="2"/>
</dbReference>
<dbReference type="SUPFAM" id="SSF47565">
    <property type="entry name" value="Insect pheromone/odorant-binding proteins"/>
    <property type="match status" value="2"/>
</dbReference>
<evidence type="ECO:0000313" key="5">
    <source>
        <dbReference type="EMBL" id="KAL1397541.1"/>
    </source>
</evidence>
<keyword evidence="4" id="KW-0732">Signal</keyword>
<dbReference type="InterPro" id="IPR036728">
    <property type="entry name" value="PBP_GOBP_sf"/>
</dbReference>
<evidence type="ECO:0000256" key="2">
    <source>
        <dbReference type="ARBA" id="ARBA00008098"/>
    </source>
</evidence>
<comment type="caution">
    <text evidence="5">The sequence shown here is derived from an EMBL/GenBank/DDBJ whole genome shotgun (WGS) entry which is preliminary data.</text>
</comment>
<dbReference type="PANTHER" id="PTHR11857:SF42">
    <property type="entry name" value="GENERAL ODORANT-BINDING PROTEIN 19D-RELATED"/>
    <property type="match status" value="1"/>
</dbReference>
<evidence type="ECO:0000256" key="1">
    <source>
        <dbReference type="ARBA" id="ARBA00004613"/>
    </source>
</evidence>
<accession>A0ABD1DCY5</accession>
<dbReference type="Proteomes" id="UP001562425">
    <property type="component" value="Unassembled WGS sequence"/>
</dbReference>
<keyword evidence="3" id="KW-0964">Secreted</keyword>
<evidence type="ECO:0000256" key="4">
    <source>
        <dbReference type="ARBA" id="ARBA00022729"/>
    </source>
</evidence>
<comment type="similarity">
    <text evidence="2">Belongs to the PBP/GOBP family.</text>
</comment>
<keyword evidence="6" id="KW-1185">Reference proteome</keyword>
<organism evidence="5 6">
    <name type="scientific">Culex pipiens pipiens</name>
    <name type="common">Northern house mosquito</name>
    <dbReference type="NCBI Taxonomy" id="38569"/>
    <lineage>
        <taxon>Eukaryota</taxon>
        <taxon>Metazoa</taxon>
        <taxon>Ecdysozoa</taxon>
        <taxon>Arthropoda</taxon>
        <taxon>Hexapoda</taxon>
        <taxon>Insecta</taxon>
        <taxon>Pterygota</taxon>
        <taxon>Neoptera</taxon>
        <taxon>Endopterygota</taxon>
        <taxon>Diptera</taxon>
        <taxon>Nematocera</taxon>
        <taxon>Culicoidea</taxon>
        <taxon>Culicidae</taxon>
        <taxon>Culicinae</taxon>
        <taxon>Culicini</taxon>
        <taxon>Culex</taxon>
        <taxon>Culex</taxon>
    </lineage>
</organism>
<proteinExistence type="inferred from homology"/>
<protein>
    <submittedName>
        <fullName evidence="5">Uncharacterized protein</fullName>
    </submittedName>
</protein>
<dbReference type="EMBL" id="JBEHCU010006256">
    <property type="protein sequence ID" value="KAL1397541.1"/>
    <property type="molecule type" value="Genomic_DNA"/>
</dbReference>
<evidence type="ECO:0000313" key="6">
    <source>
        <dbReference type="Proteomes" id="UP001562425"/>
    </source>
</evidence>
<dbReference type="Pfam" id="PF01395">
    <property type="entry name" value="PBP_GOBP"/>
    <property type="match status" value="2"/>
</dbReference>
<gene>
    <name evidence="5" type="ORF">pipiens_009679</name>
</gene>
<dbReference type="CDD" id="cd23992">
    <property type="entry name" value="PBP_GOBP"/>
    <property type="match status" value="2"/>
</dbReference>
<evidence type="ECO:0000256" key="3">
    <source>
        <dbReference type="ARBA" id="ARBA00022525"/>
    </source>
</evidence>
<comment type="subcellular location">
    <subcellularLocation>
        <location evidence="1">Secreted</location>
    </subcellularLocation>
</comment>
<dbReference type="SMART" id="SM00708">
    <property type="entry name" value="PhBP"/>
    <property type="match status" value="1"/>
</dbReference>
<dbReference type="PANTHER" id="PTHR11857">
    <property type="entry name" value="ODORANT BINDING PROTEIN-RELATED"/>
    <property type="match status" value="1"/>
</dbReference>
<name>A0ABD1DCY5_CULPP</name>